<sequence>MERVRRDQNKKRDALGKLASMTFSRLAKEVLVEVLRVKSIVQREVADIIKKEGKNWMLPIREYILYATLPIDPQKAMKLRIKAPQDRMMDDNLYRKSYMSPWLRCVGPVKAKRIIQEIHQGFCGMHETKAADDIYNFSMAFFPTGSRHCETIANGSKRRKIMGNSLLKEYSQSFAISSVYSNALLQSIILKQMGRSKSPTVTLSRAYNEDWERLIKDGRMSYNREDLDILKERREIASIREAYDKHKLEGYYNKRVRPSTFERVKKAYRDGAYKLETPSGSLVDQTWNGSNLRMLQAEALSSFMTERKYAHVQLSSDARILKVTLTELGPHNILYLSINDSGARLRIRGCAPYHGLGFVSEVGLRIRGLLPRSGGTLVGFCFYFMAECPKLKSKWEEAIIDHDLEGTMLVRTFSQRLLKGKRTLNCSWEFKLFKSYKNSSNISVVFVGKSRTLEDVGALLSLDNVKDYASNSDALYDYLCDKKGVVSRPHKTNCFHPLCGHDLDGCVSFRELALRMLRASKATGYGCYERALIDEYCNWATNQVGCFENNLYKIGATGASDVIVLYRNPSCGLQTIFDGILWDFSFSERFILWNGSGGSELYMSLPCMLRRMLPTIHSSEGTAYQACFRGCYLPCMLQRVLPIMHASEDAAYQACFEGCCLPCMLRRVLLTKPASEGVAYHACFRGCFLLYMLLRMLLTIHSSEGVAYHACLGGCCLPEPEEVISLADRLVRKLQGGLVDDAILSRLGT</sequence>
<keyword evidence="1" id="KW-0808">Transferase</keyword>
<comment type="caution">
    <text evidence="1">The sequence shown here is derived from an EMBL/GenBank/DDBJ whole genome shotgun (WGS) entry which is preliminary data.</text>
</comment>
<gene>
    <name evidence="1" type="ORF">Tci_065637</name>
</gene>
<accession>A0A6L2P7W1</accession>
<organism evidence="1">
    <name type="scientific">Tanacetum cinerariifolium</name>
    <name type="common">Dalmatian daisy</name>
    <name type="synonym">Chrysanthemum cinerariifolium</name>
    <dbReference type="NCBI Taxonomy" id="118510"/>
    <lineage>
        <taxon>Eukaryota</taxon>
        <taxon>Viridiplantae</taxon>
        <taxon>Streptophyta</taxon>
        <taxon>Embryophyta</taxon>
        <taxon>Tracheophyta</taxon>
        <taxon>Spermatophyta</taxon>
        <taxon>Magnoliopsida</taxon>
        <taxon>eudicotyledons</taxon>
        <taxon>Gunneridae</taxon>
        <taxon>Pentapetalae</taxon>
        <taxon>asterids</taxon>
        <taxon>campanulids</taxon>
        <taxon>Asterales</taxon>
        <taxon>Asteraceae</taxon>
        <taxon>Asteroideae</taxon>
        <taxon>Anthemideae</taxon>
        <taxon>Anthemidinae</taxon>
        <taxon>Tanacetum</taxon>
    </lineage>
</organism>
<protein>
    <submittedName>
        <fullName evidence="1">Reverse transcriptase domain-containing protein</fullName>
    </submittedName>
</protein>
<dbReference type="PANTHER" id="PTHR48475">
    <property type="entry name" value="RIBONUCLEASE H"/>
    <property type="match status" value="1"/>
</dbReference>
<dbReference type="EMBL" id="BKCJ010010902">
    <property type="protein sequence ID" value="GEU93659.1"/>
    <property type="molecule type" value="Genomic_DNA"/>
</dbReference>
<keyword evidence="1" id="KW-0548">Nucleotidyltransferase</keyword>
<name>A0A6L2P7W1_TANCI</name>
<evidence type="ECO:0000313" key="1">
    <source>
        <dbReference type="EMBL" id="GEU93659.1"/>
    </source>
</evidence>
<keyword evidence="1" id="KW-0695">RNA-directed DNA polymerase</keyword>
<proteinExistence type="predicted"/>
<dbReference type="GO" id="GO:0003964">
    <property type="term" value="F:RNA-directed DNA polymerase activity"/>
    <property type="evidence" value="ECO:0007669"/>
    <property type="project" value="UniProtKB-KW"/>
</dbReference>
<reference evidence="1" key="1">
    <citation type="journal article" date="2019" name="Sci. Rep.">
        <title>Draft genome of Tanacetum cinerariifolium, the natural source of mosquito coil.</title>
        <authorList>
            <person name="Yamashiro T."/>
            <person name="Shiraishi A."/>
            <person name="Satake H."/>
            <person name="Nakayama K."/>
        </authorList>
    </citation>
    <scope>NUCLEOTIDE SEQUENCE</scope>
</reference>
<dbReference type="AlphaFoldDB" id="A0A6L2P7W1"/>
<dbReference type="PANTHER" id="PTHR48475:SF2">
    <property type="entry name" value="RIBONUCLEASE H"/>
    <property type="match status" value="1"/>
</dbReference>